<dbReference type="GO" id="GO:0006261">
    <property type="term" value="P:DNA-templated DNA replication"/>
    <property type="evidence" value="ECO:0007669"/>
    <property type="project" value="InterPro"/>
</dbReference>
<dbReference type="Gene3D" id="1.20.1060.10">
    <property type="entry name" value="Taq DNA Polymerase, Chain T, domain 4"/>
    <property type="match status" value="1"/>
</dbReference>
<dbReference type="InterPro" id="IPR002298">
    <property type="entry name" value="DNA_polymerase_A"/>
</dbReference>
<evidence type="ECO:0000256" key="2">
    <source>
        <dbReference type="ARBA" id="ARBA00022679"/>
    </source>
</evidence>
<keyword evidence="2" id="KW-0808">Transferase</keyword>
<dbReference type="SUPFAM" id="SSF53098">
    <property type="entry name" value="Ribonuclease H-like"/>
    <property type="match status" value="1"/>
</dbReference>
<reference evidence="8" key="1">
    <citation type="submission" date="2019-12" db="EMBL/GenBank/DDBJ databases">
        <title>S2B, a lysogenic bacteriophage that infects Caulobacter crescentus.</title>
        <authorList>
            <person name="Ely B."/>
            <person name="Berrios L."/>
            <person name="Thomas Q."/>
        </authorList>
    </citation>
    <scope>NUCLEOTIDE SEQUENCE</scope>
</reference>
<dbReference type="SMART" id="SM00482">
    <property type="entry name" value="POLAc"/>
    <property type="match status" value="1"/>
</dbReference>
<dbReference type="GO" id="GO:0003677">
    <property type="term" value="F:DNA binding"/>
    <property type="evidence" value="ECO:0007669"/>
    <property type="project" value="InterPro"/>
</dbReference>
<dbReference type="EC" id="2.7.7.7" evidence="1"/>
<evidence type="ECO:0000313" key="9">
    <source>
        <dbReference type="Proteomes" id="UP000827856"/>
    </source>
</evidence>
<dbReference type="SUPFAM" id="SSF56672">
    <property type="entry name" value="DNA/RNA polymerases"/>
    <property type="match status" value="1"/>
</dbReference>
<sequence>MLVFDIETDGFIEQMTVLHCLNIVVRGTGLRLRFNGGVYADGTPARRDGTVEDGLKMLMEAECIGGHNIIGFDIPAIQKLYPWFEPKGKVRDSLVEARVIWTALFDFDSRKLKKNAYPPEFQKTGLTGTHKLSAWGFRLGEYKGDYGPAKEAEAKALGLTDEDDIRLHVWGRFSPDMDDYCEQDVVVNVALFDKIDSKGFSPEALELETIVAGIIRLQEKHGFLFDRQAAERLLHRLEVQHARLSDQLRQTFHPWWEPKRKGGKHDLIVPARDNRKQGYVKGCPATRVELVVFNPGSRDHIANRLKKLFGWTPVEFTDKGKAKVDETTLAGLDYPEAKLLVEYLTVEKRLGQLATGKQAWLSAVKKDGRIHGRVNSNGAVTGRMTHSSPNVAQVPKVGSLFGEECRALFIVAAGYLLVGCDAEGLELRMLGHYMARYDGGAYSNTVANGRKEDGSDVHTVNQRLLGLNKRDNAKTWIYAYLYGAGTLKLGSIVYDDMSEARRSAFNARYEPGTVREKALSRLGMKTKRAIEEGLPALGQLQKLVKSKAKRGYIKSLDGRELHVRSEHAALNTLLQGGGAVVMKRALVICFNAFTALGWVHGEHYGFCANVHDEFQIEVREDLAEQAGQIAADSIAQAGVSFGLKCPLAGAFDIGRNWAETH</sequence>
<dbReference type="InterPro" id="IPR043502">
    <property type="entry name" value="DNA/RNA_pol_sf"/>
</dbReference>
<name>A0AAE7ML64_9CAUD</name>
<dbReference type="Gene3D" id="3.30.70.370">
    <property type="match status" value="2"/>
</dbReference>
<dbReference type="InterPro" id="IPR036397">
    <property type="entry name" value="RNaseH_sf"/>
</dbReference>
<proteinExistence type="predicted"/>
<dbReference type="EMBL" id="MN857473">
    <property type="protein sequence ID" value="QOC54154.1"/>
    <property type="molecule type" value="Genomic_DNA"/>
</dbReference>
<dbReference type="InterPro" id="IPR019760">
    <property type="entry name" value="DNA-dir_DNA_pol_A_CS"/>
</dbReference>
<dbReference type="InterPro" id="IPR012337">
    <property type="entry name" value="RNaseH-like_sf"/>
</dbReference>
<feature type="domain" description="DNA-directed DNA polymerase family A palm" evidence="7">
    <location>
        <begin position="402"/>
        <end position="622"/>
    </location>
</feature>
<evidence type="ECO:0000259" key="7">
    <source>
        <dbReference type="SMART" id="SM00482"/>
    </source>
</evidence>
<dbReference type="GO" id="GO:0039693">
    <property type="term" value="P:viral DNA genome replication"/>
    <property type="evidence" value="ECO:0007669"/>
    <property type="project" value="UniProtKB-KW"/>
</dbReference>
<dbReference type="Pfam" id="PF00476">
    <property type="entry name" value="DNA_pol_A"/>
    <property type="match status" value="1"/>
</dbReference>
<protein>
    <recommendedName>
        <fullName evidence="1">DNA-directed DNA polymerase</fullName>
        <ecNumber evidence="1">2.7.7.7</ecNumber>
    </recommendedName>
</protein>
<evidence type="ECO:0000256" key="4">
    <source>
        <dbReference type="ARBA" id="ARBA00022932"/>
    </source>
</evidence>
<organism evidence="8 9">
    <name type="scientific">Caulobacter phage S2B</name>
    <dbReference type="NCBI Taxonomy" id="2759120"/>
    <lineage>
        <taxon>Viruses</taxon>
        <taxon>Duplodnaviria</taxon>
        <taxon>Heunggongvirae</taxon>
        <taxon>Uroviricota</taxon>
        <taxon>Caudoviricetes</taxon>
        <taxon>Autographivirales</taxon>
        <taxon>Autographivirales incertae sedis</taxon>
        <taxon>Sumtervirus</taxon>
        <taxon>Sumtervirus S2B</taxon>
    </lineage>
</organism>
<dbReference type="PRINTS" id="PR00868">
    <property type="entry name" value="DNAPOLI"/>
</dbReference>
<keyword evidence="3" id="KW-0548">Nucleotidyltransferase</keyword>
<dbReference type="Gene3D" id="3.30.420.10">
    <property type="entry name" value="Ribonuclease H-like superfamily/Ribonuclease H"/>
    <property type="match status" value="1"/>
</dbReference>
<dbReference type="PANTHER" id="PTHR10133">
    <property type="entry name" value="DNA POLYMERASE I"/>
    <property type="match status" value="1"/>
</dbReference>
<evidence type="ECO:0000256" key="3">
    <source>
        <dbReference type="ARBA" id="ARBA00022695"/>
    </source>
</evidence>
<dbReference type="Proteomes" id="UP000827856">
    <property type="component" value="Segment"/>
</dbReference>
<evidence type="ECO:0000313" key="8">
    <source>
        <dbReference type="EMBL" id="QOC54154.1"/>
    </source>
</evidence>
<comment type="catalytic activity">
    <reaction evidence="6">
        <text>DNA(n) + a 2'-deoxyribonucleoside 5'-triphosphate = DNA(n+1) + diphosphate</text>
        <dbReference type="Rhea" id="RHEA:22508"/>
        <dbReference type="Rhea" id="RHEA-COMP:17339"/>
        <dbReference type="Rhea" id="RHEA-COMP:17340"/>
        <dbReference type="ChEBI" id="CHEBI:33019"/>
        <dbReference type="ChEBI" id="CHEBI:61560"/>
        <dbReference type="ChEBI" id="CHEBI:173112"/>
        <dbReference type="EC" id="2.7.7.7"/>
    </reaction>
</comment>
<dbReference type="GO" id="GO:0003887">
    <property type="term" value="F:DNA-directed DNA polymerase activity"/>
    <property type="evidence" value="ECO:0007669"/>
    <property type="project" value="UniProtKB-KW"/>
</dbReference>
<keyword evidence="5" id="KW-0235">DNA replication</keyword>
<evidence type="ECO:0000256" key="5">
    <source>
        <dbReference type="ARBA" id="ARBA00023109"/>
    </source>
</evidence>
<dbReference type="PANTHER" id="PTHR10133:SF62">
    <property type="entry name" value="DNA POLYMERASE THETA"/>
    <property type="match status" value="1"/>
</dbReference>
<keyword evidence="5" id="KW-1194">Viral DNA replication</keyword>
<accession>A0AAE7ML64</accession>
<keyword evidence="4" id="KW-0239">DNA-directed DNA polymerase</keyword>
<gene>
    <name evidence="8" type="primary">S2B_gp040c</name>
</gene>
<evidence type="ECO:0000256" key="1">
    <source>
        <dbReference type="ARBA" id="ARBA00012417"/>
    </source>
</evidence>
<dbReference type="PROSITE" id="PS00447">
    <property type="entry name" value="DNA_POLYMERASE_A"/>
    <property type="match status" value="1"/>
</dbReference>
<evidence type="ECO:0000256" key="6">
    <source>
        <dbReference type="ARBA" id="ARBA00049244"/>
    </source>
</evidence>
<keyword evidence="9" id="KW-1185">Reference proteome</keyword>
<dbReference type="GO" id="GO:0006302">
    <property type="term" value="P:double-strand break repair"/>
    <property type="evidence" value="ECO:0007669"/>
    <property type="project" value="TreeGrafter"/>
</dbReference>
<dbReference type="InterPro" id="IPR001098">
    <property type="entry name" value="DNA-dir_DNA_pol_A_palm_dom"/>
</dbReference>